<feature type="binding site" evidence="5">
    <location>
        <position position="502"/>
    </location>
    <ligand>
        <name>Mg(2+)</name>
        <dbReference type="ChEBI" id="CHEBI:18420"/>
    </ligand>
</feature>
<feature type="binding site" evidence="5">
    <location>
        <position position="511"/>
    </location>
    <ligand>
        <name>Mg(2+)</name>
        <dbReference type="ChEBI" id="CHEBI:18420"/>
    </ligand>
</feature>
<feature type="region of interest" description="Disordered" evidence="6">
    <location>
        <begin position="1"/>
        <end position="47"/>
    </location>
</feature>
<dbReference type="InterPro" id="IPR028591">
    <property type="entry name" value="DIS3L2"/>
</dbReference>
<dbReference type="FunFam" id="2.40.50.690:FF:000007">
    <property type="entry name" value="DIS3-like exonuclease 2"/>
    <property type="match status" value="1"/>
</dbReference>
<dbReference type="EC" id="3.1.13.-" evidence="5"/>
<keyword evidence="9" id="KW-1185">Reference proteome</keyword>
<feature type="site" description="Important for catalytic activity" evidence="5">
    <location>
        <position position="510"/>
    </location>
</feature>
<keyword evidence="5" id="KW-0378">Hydrolase</keyword>
<sequence>MGVVLAEESGQTQNQTAVVVDKKKNRRSRGRSKQNSPPTASSSLTGCLGESNFKGGVLILDREGSKELSLTRASNIAFTSLPAMRLIEPAADSESLPVQLTFSPGVGGQIHSGSCPDSIVYGDPPMTSYPQRKYFSSHWPAEAVHKALEKGRVFKALFRVNAHNRLEAYCKVDGVPTDFLINGAAAQNRAVEGDIVAVEVDPPSLWTRMKGYAGVENSALVDDGMLDSDNSDFVRENCKGKNKVDTDYDFRSCGNCSSPFQNVLGCRSKQSFGEISDPEEKVPEDNDYMNRHNLVAPKPSIVGCYSEINDAMLTTERLAAAVNSFPSKRPTGRVVAILEGSPRRDTIVGFLSVKKWMWSREGNKKDLKKSKHLSTALNCQYLLLTPNDPRFPKMMVPFKSLPDFVLKRLEVGDVSVEMDLVAARIADWAEENYIPEAHVTDIFGRGGEVQPQLAATLYENAIDSSEFCQETLSCLPSIPWEIPKEEIQSRRDLRNLCVFTIDPATATDLDDALSVETLPDGNFRVGVHISDVSYFVLPDSALDENAQARSTSVYLLQSKLPMLPPLLSENLGSLNSGMERLAFSIFWEINQSGKFINRWIGRTIIQSCCKLSYEHAQDIIDGLLDDPSAYEGEHSWPVLHGLFKWSDVVTSVKNLYEISKILKKKRFEDGALSLESPKIVFLFDEEGIPCDSVLSGRKESNMLVEEFMLLANRTAAEVITRAYPSTALLRRHPEPNPRKLREFESFCSKHGLRLDTTTSGQLHMSLECIKRELADDSVLLDILMSYASRPMQLAAYFCSGDVEDENDRGHYALAVPLYTHFTSPLRRYPDILVHRMLAAAVEAEEVYLKLKLLQNPYGGEMRRQRCLTDVYFDKDSIGSPEAQEELFAAASKHKVPCAETLAGIASHCNERKLACRRVKDAMEKLYMWVLLKRKEIFFSEARVMGLGPRFMSLYIHKLATEQRIYYDEVEGLNVEWLEATSTLVLSPSTNKRFNRRGSPGKCRSLEEVALLLSPCELNQELDLCGPNNREGSGVLQIGNASRSRLSGIPKIEPAVFPVTLRLLSTIPVALHAIGGGHGPLDIGARLFISSYFKLYVLASWQESKASPKVINGDLIISRRVYKGCVVAISGKQTLVDLFKLDMVDFDVILVVNEFLEVFLDDLSGIPPDREIEFDIDLLSDNGPISISSYRMDLVELIKLKEQFKDLFDKGFIHPSVSLWGAPVLLIHKKDCSLHMCIDYKQLNKATIKNKYLVPRINDLFE</sequence>
<feature type="compositionally biased region" description="Basic residues" evidence="6">
    <location>
        <begin position="23"/>
        <end position="32"/>
    </location>
</feature>
<accession>A0A2G2WY12</accession>
<dbReference type="GO" id="GO:0046872">
    <property type="term" value="F:metal ion binding"/>
    <property type="evidence" value="ECO:0007669"/>
    <property type="project" value="UniProtKB-KW"/>
</dbReference>
<dbReference type="InterPro" id="IPR043502">
    <property type="entry name" value="DNA/RNA_pol_sf"/>
</dbReference>
<reference evidence="8 9" key="1">
    <citation type="journal article" date="2017" name="Genome Biol.">
        <title>New reference genome sequences of hot pepper reveal the massive evolution of plant disease-resistance genes by retroduplication.</title>
        <authorList>
            <person name="Kim S."/>
            <person name="Park J."/>
            <person name="Yeom S.I."/>
            <person name="Kim Y.M."/>
            <person name="Seo E."/>
            <person name="Kim K.T."/>
            <person name="Kim M.S."/>
            <person name="Lee J.M."/>
            <person name="Cheong K."/>
            <person name="Shin H.S."/>
            <person name="Kim S.B."/>
            <person name="Han K."/>
            <person name="Lee J."/>
            <person name="Park M."/>
            <person name="Lee H.A."/>
            <person name="Lee H.Y."/>
            <person name="Lee Y."/>
            <person name="Oh S."/>
            <person name="Lee J.H."/>
            <person name="Choi E."/>
            <person name="Choi E."/>
            <person name="Lee S.E."/>
            <person name="Jeon J."/>
            <person name="Kim H."/>
            <person name="Choi G."/>
            <person name="Song H."/>
            <person name="Lee J."/>
            <person name="Lee S.C."/>
            <person name="Kwon J.K."/>
            <person name="Lee H.Y."/>
            <person name="Koo N."/>
            <person name="Hong Y."/>
            <person name="Kim R.W."/>
            <person name="Kang W.H."/>
            <person name="Huh J.H."/>
            <person name="Kang B.C."/>
            <person name="Yang T.J."/>
            <person name="Lee Y.H."/>
            <person name="Bennetzen J.L."/>
            <person name="Choi D."/>
        </authorList>
    </citation>
    <scope>NUCLEOTIDE SEQUENCE [LARGE SCALE GENOMIC DNA]</scope>
    <source>
        <strain evidence="9">cv. PBC81</strain>
    </source>
</reference>
<dbReference type="Pfam" id="PF00773">
    <property type="entry name" value="RNB"/>
    <property type="match status" value="1"/>
</dbReference>
<evidence type="ECO:0000313" key="8">
    <source>
        <dbReference type="EMBL" id="PHT50105.1"/>
    </source>
</evidence>
<dbReference type="Proteomes" id="UP000224567">
    <property type="component" value="Unassembled WGS sequence"/>
</dbReference>
<comment type="function">
    <text evidence="5">3'-5'-exoribonuclease that specifically recognizes RNAs polyuridylated at their 3' end and mediates their degradation. Component of an exosome-independent RNA degradation pathway that mediates degradation of cytoplasmic mRNAs that have been deadenylated and subsequently uridylated at their 3'.</text>
</comment>
<dbReference type="SMART" id="SM00955">
    <property type="entry name" value="RNB"/>
    <property type="match status" value="1"/>
</dbReference>
<dbReference type="Gene3D" id="2.40.50.690">
    <property type="match status" value="1"/>
</dbReference>
<keyword evidence="2 5" id="KW-0479">Metal-binding</keyword>
<keyword evidence="5" id="KW-0269">Exonuclease</keyword>
<evidence type="ECO:0000256" key="5">
    <source>
        <dbReference type="HAMAP-Rule" id="MF_03045"/>
    </source>
</evidence>
<dbReference type="SUPFAM" id="SSF50249">
    <property type="entry name" value="Nucleic acid-binding proteins"/>
    <property type="match status" value="3"/>
</dbReference>
<evidence type="ECO:0000256" key="1">
    <source>
        <dbReference type="ARBA" id="ARBA00022490"/>
    </source>
</evidence>
<dbReference type="InterPro" id="IPR001900">
    <property type="entry name" value="RNase_II/R"/>
</dbReference>
<comment type="similarity">
    <text evidence="5">Belongs to the RNR ribonuclease family. DIS3L2 subfamily.</text>
</comment>
<dbReference type="Gene3D" id="3.10.10.10">
    <property type="entry name" value="HIV Type 1 Reverse Transcriptase, subunit A, domain 1"/>
    <property type="match status" value="1"/>
</dbReference>
<evidence type="ECO:0000256" key="4">
    <source>
        <dbReference type="ARBA" id="ARBA00022884"/>
    </source>
</evidence>
<dbReference type="Gene3D" id="2.40.50.700">
    <property type="match status" value="1"/>
</dbReference>
<evidence type="ECO:0000256" key="2">
    <source>
        <dbReference type="ARBA" id="ARBA00022723"/>
    </source>
</evidence>
<dbReference type="InterPro" id="IPR022966">
    <property type="entry name" value="RNase_II/R_CS"/>
</dbReference>
<dbReference type="GO" id="GO:0000175">
    <property type="term" value="F:3'-5'-RNA exonuclease activity"/>
    <property type="evidence" value="ECO:0007669"/>
    <property type="project" value="UniProtKB-UniRule"/>
</dbReference>
<dbReference type="PROSITE" id="PS01175">
    <property type="entry name" value="RIBONUCLEASE_II"/>
    <property type="match status" value="1"/>
</dbReference>
<reference evidence="9" key="2">
    <citation type="journal article" date="2017" name="J. Anim. Genet.">
        <title>Multiple reference genome sequences of hot pepper reveal the massive evolution of plant disease resistance genes by retroduplication.</title>
        <authorList>
            <person name="Kim S."/>
            <person name="Park J."/>
            <person name="Yeom S.-I."/>
            <person name="Kim Y.-M."/>
            <person name="Seo E."/>
            <person name="Kim K.-T."/>
            <person name="Kim M.-S."/>
            <person name="Lee J.M."/>
            <person name="Cheong K."/>
            <person name="Shin H.-S."/>
            <person name="Kim S.-B."/>
            <person name="Han K."/>
            <person name="Lee J."/>
            <person name="Park M."/>
            <person name="Lee H.-A."/>
            <person name="Lee H.-Y."/>
            <person name="Lee Y."/>
            <person name="Oh S."/>
            <person name="Lee J.H."/>
            <person name="Choi E."/>
            <person name="Choi E."/>
            <person name="Lee S.E."/>
            <person name="Jeon J."/>
            <person name="Kim H."/>
            <person name="Choi G."/>
            <person name="Song H."/>
            <person name="Lee J."/>
            <person name="Lee S.-C."/>
            <person name="Kwon J.-K."/>
            <person name="Lee H.-Y."/>
            <person name="Koo N."/>
            <person name="Hong Y."/>
            <person name="Kim R.W."/>
            <person name="Kang W.-H."/>
            <person name="Huh J.H."/>
            <person name="Kang B.-C."/>
            <person name="Yang T.-J."/>
            <person name="Lee Y.-H."/>
            <person name="Bennetzen J.L."/>
            <person name="Choi D."/>
        </authorList>
    </citation>
    <scope>NUCLEOTIDE SEQUENCE [LARGE SCALE GENOMIC DNA]</scope>
    <source>
        <strain evidence="9">cv. PBC81</strain>
    </source>
</reference>
<protein>
    <recommendedName>
        <fullName evidence="5">DIS3-like exonuclease 2</fullName>
        <ecNumber evidence="5">3.1.13.-</ecNumber>
    </recommendedName>
</protein>
<name>A0A2G2WY12_CAPBA</name>
<dbReference type="PANTHER" id="PTHR23355:SF9">
    <property type="entry name" value="DIS3-LIKE EXONUCLEASE 2"/>
    <property type="match status" value="1"/>
</dbReference>
<evidence type="ECO:0000256" key="6">
    <source>
        <dbReference type="SAM" id="MobiDB-lite"/>
    </source>
</evidence>
<dbReference type="GO" id="GO:0003723">
    <property type="term" value="F:RNA binding"/>
    <property type="evidence" value="ECO:0007669"/>
    <property type="project" value="UniProtKB-KW"/>
</dbReference>
<feature type="domain" description="RNB" evidence="7">
    <location>
        <begin position="490"/>
        <end position="843"/>
    </location>
</feature>
<dbReference type="PANTHER" id="PTHR23355">
    <property type="entry name" value="RIBONUCLEASE"/>
    <property type="match status" value="1"/>
</dbReference>
<dbReference type="InterPro" id="IPR012340">
    <property type="entry name" value="NA-bd_OB-fold"/>
</dbReference>
<proteinExistence type="inferred from homology"/>
<dbReference type="SUPFAM" id="SSF56672">
    <property type="entry name" value="DNA/RNA polymerases"/>
    <property type="match status" value="1"/>
</dbReference>
<comment type="cofactor">
    <cofactor evidence="5">
        <name>Mg(2+)</name>
        <dbReference type="ChEBI" id="CHEBI:18420"/>
    </cofactor>
    <cofactor evidence="5">
        <name>Mn(2+)</name>
        <dbReference type="ChEBI" id="CHEBI:29035"/>
    </cofactor>
</comment>
<evidence type="ECO:0000259" key="7">
    <source>
        <dbReference type="SMART" id="SM00955"/>
    </source>
</evidence>
<dbReference type="GO" id="GO:0000956">
    <property type="term" value="P:nuclear-transcribed mRNA catabolic process"/>
    <property type="evidence" value="ECO:0007669"/>
    <property type="project" value="UniProtKB-UniRule"/>
</dbReference>
<gene>
    <name evidence="8" type="ORF">CQW23_09852</name>
</gene>
<keyword evidence="5" id="KW-0540">Nuclease</keyword>
<comment type="caution">
    <text evidence="8">The sequence shown here is derived from an EMBL/GenBank/DDBJ whole genome shotgun (WGS) entry which is preliminary data.</text>
</comment>
<keyword evidence="4 5" id="KW-0694">RNA-binding</keyword>
<evidence type="ECO:0000313" key="9">
    <source>
        <dbReference type="Proteomes" id="UP000224567"/>
    </source>
</evidence>
<organism evidence="8 9">
    <name type="scientific">Capsicum baccatum</name>
    <name type="common">Peruvian pepper</name>
    <dbReference type="NCBI Taxonomy" id="33114"/>
    <lineage>
        <taxon>Eukaryota</taxon>
        <taxon>Viridiplantae</taxon>
        <taxon>Streptophyta</taxon>
        <taxon>Embryophyta</taxon>
        <taxon>Tracheophyta</taxon>
        <taxon>Spermatophyta</taxon>
        <taxon>Magnoliopsida</taxon>
        <taxon>eudicotyledons</taxon>
        <taxon>Gunneridae</taxon>
        <taxon>Pentapetalae</taxon>
        <taxon>asterids</taxon>
        <taxon>lamiids</taxon>
        <taxon>Solanales</taxon>
        <taxon>Solanaceae</taxon>
        <taxon>Solanoideae</taxon>
        <taxon>Capsiceae</taxon>
        <taxon>Capsicum</taxon>
    </lineage>
</organism>
<dbReference type="EMBL" id="MLFT02000004">
    <property type="protein sequence ID" value="PHT50105.1"/>
    <property type="molecule type" value="Genomic_DNA"/>
</dbReference>
<dbReference type="GO" id="GO:1990074">
    <property type="term" value="P:polyuridylation-dependent mRNA catabolic process"/>
    <property type="evidence" value="ECO:0007669"/>
    <property type="project" value="UniProtKB-UniRule"/>
</dbReference>
<dbReference type="InterPro" id="IPR041505">
    <property type="entry name" value="Dis3_CSD2"/>
</dbReference>
<comment type="subcellular location">
    <subcellularLocation>
        <location evidence="5">Cytoplasm</location>
    </subcellularLocation>
    <subcellularLocation>
        <location evidence="5">Cytoplasm</location>
        <location evidence="5">P-body</location>
    </subcellularLocation>
</comment>
<dbReference type="HAMAP" id="MF_03045">
    <property type="entry name" value="DIS3L2"/>
    <property type="match status" value="1"/>
</dbReference>
<keyword evidence="5" id="KW-0464">Manganese</keyword>
<dbReference type="GO" id="GO:0000932">
    <property type="term" value="C:P-body"/>
    <property type="evidence" value="ECO:0007669"/>
    <property type="project" value="UniProtKB-SubCell"/>
</dbReference>
<dbReference type="OrthoDB" id="372421at2759"/>
<dbReference type="AlphaFoldDB" id="A0A2G2WY12"/>
<dbReference type="STRING" id="33114.A0A2G2WY12"/>
<evidence type="ECO:0000256" key="3">
    <source>
        <dbReference type="ARBA" id="ARBA00022842"/>
    </source>
</evidence>
<keyword evidence="1 5" id="KW-0963">Cytoplasm</keyword>
<keyword evidence="3 5" id="KW-0460">Magnesium</keyword>
<dbReference type="InterPro" id="IPR050180">
    <property type="entry name" value="RNR_Ribonuclease"/>
</dbReference>
<dbReference type="Pfam" id="PF17849">
    <property type="entry name" value="OB_Dis3"/>
    <property type="match status" value="1"/>
</dbReference>